<dbReference type="FunFam" id="2.60.260.20:FF:000005">
    <property type="entry name" value="Chaperone protein dnaJ 1, mitochondrial"/>
    <property type="match status" value="1"/>
</dbReference>
<dbReference type="GO" id="GO:0008270">
    <property type="term" value="F:zinc ion binding"/>
    <property type="evidence" value="ECO:0007669"/>
    <property type="project" value="UniProtKB-KW"/>
</dbReference>
<dbReference type="GO" id="GO:0005524">
    <property type="term" value="F:ATP binding"/>
    <property type="evidence" value="ECO:0007669"/>
    <property type="project" value="InterPro"/>
</dbReference>
<dbReference type="Pfam" id="PF01556">
    <property type="entry name" value="DnaJ_C"/>
    <property type="match status" value="1"/>
</dbReference>
<name>A0A7S0BT01_9RHOD</name>
<dbReference type="PANTHER" id="PTHR43096:SF10">
    <property type="entry name" value="CHAPERONE PROTEIN DNAJ A6, CHLOROPLASTIC"/>
    <property type="match status" value="1"/>
</dbReference>
<evidence type="ECO:0000259" key="7">
    <source>
        <dbReference type="PROSITE" id="PS50076"/>
    </source>
</evidence>
<keyword evidence="4 6" id="KW-0862">Zinc</keyword>
<keyword evidence="3 6" id="KW-0863">Zinc-finger</keyword>
<keyword evidence="2" id="KW-0677">Repeat</keyword>
<evidence type="ECO:0000256" key="1">
    <source>
        <dbReference type="ARBA" id="ARBA00022723"/>
    </source>
</evidence>
<dbReference type="InterPro" id="IPR018253">
    <property type="entry name" value="DnaJ_domain_CS"/>
</dbReference>
<dbReference type="Gene3D" id="2.60.260.20">
    <property type="entry name" value="Urease metallochaperone UreE, N-terminal domain"/>
    <property type="match status" value="2"/>
</dbReference>
<feature type="domain" description="J" evidence="7">
    <location>
        <begin position="38"/>
        <end position="99"/>
    </location>
</feature>
<dbReference type="PROSITE" id="PS50076">
    <property type="entry name" value="DNAJ_2"/>
    <property type="match status" value="1"/>
</dbReference>
<dbReference type="SMART" id="SM00271">
    <property type="entry name" value="DnaJ"/>
    <property type="match status" value="1"/>
</dbReference>
<dbReference type="CDD" id="cd10747">
    <property type="entry name" value="DnaJ_C"/>
    <property type="match status" value="1"/>
</dbReference>
<dbReference type="SUPFAM" id="SSF49493">
    <property type="entry name" value="HSP40/DnaJ peptide-binding domain"/>
    <property type="match status" value="2"/>
</dbReference>
<dbReference type="AlphaFoldDB" id="A0A7S0BT01"/>
<dbReference type="GO" id="GO:0051082">
    <property type="term" value="F:unfolded protein binding"/>
    <property type="evidence" value="ECO:0007669"/>
    <property type="project" value="InterPro"/>
</dbReference>
<protein>
    <recommendedName>
        <fullName evidence="10">Chaperone DnaJ</fullName>
    </recommendedName>
</protein>
<dbReference type="InterPro" id="IPR002939">
    <property type="entry name" value="DnaJ_C"/>
</dbReference>
<evidence type="ECO:0000256" key="6">
    <source>
        <dbReference type="PROSITE-ProRule" id="PRU00546"/>
    </source>
</evidence>
<dbReference type="GO" id="GO:0005737">
    <property type="term" value="C:cytoplasm"/>
    <property type="evidence" value="ECO:0007669"/>
    <property type="project" value="TreeGrafter"/>
</dbReference>
<dbReference type="InterPro" id="IPR036869">
    <property type="entry name" value="J_dom_sf"/>
</dbReference>
<organism evidence="9">
    <name type="scientific">Rhodosorus marinus</name>
    <dbReference type="NCBI Taxonomy" id="101924"/>
    <lineage>
        <taxon>Eukaryota</taxon>
        <taxon>Rhodophyta</taxon>
        <taxon>Stylonematophyceae</taxon>
        <taxon>Stylonematales</taxon>
        <taxon>Stylonemataceae</taxon>
        <taxon>Rhodosorus</taxon>
    </lineage>
</organism>
<sequence>MNLGCRWGLTRLRGRLFGPLTGCGPTRSLANQAQRKKDYYEILGVGKNAGHSDIKRAFYRLAKELHPDSGGDKEKFAEVNTAYQTLGDEKKRRIYDQFGQEGVQAADQGADPTQNPFAGGGGFGGFGNAGAGAGGGFNTTTAEEFLRDVSDFFGGGNPHRAPSPESKIRGEDLQTTVTLQFLESIKGMERTITVPALVECNRCDGTGKTGDTSVTNCRNCRGTGMETMARGFFIQQSTCARCGGSGRIVKNPCGSCDGNGQVRGKRSVTVVIPPGVDSGDSLRVPAKGNAGVRGGSAGSLYVKIRVEEDSFFHRDGLDLHVVAPITFSQAVLGGSVDVRTIDGTTPVKIPSGTQQDDQTVLNGYGVPGVGTRGPRGKGNQVVHFKIVIPTRASKEELELVRKLADVEKVKVEPVCPNLLKRFGNFLRNITGKQKVAH</sequence>
<proteinExistence type="inferred from homology"/>
<keyword evidence="5" id="KW-0143">Chaperone</keyword>
<dbReference type="SUPFAM" id="SSF57938">
    <property type="entry name" value="DnaJ/Hsp40 cysteine-rich domain"/>
    <property type="match status" value="1"/>
</dbReference>
<evidence type="ECO:0000259" key="8">
    <source>
        <dbReference type="PROSITE" id="PS51188"/>
    </source>
</evidence>
<feature type="domain" description="CR-type" evidence="8">
    <location>
        <begin position="187"/>
        <end position="265"/>
    </location>
</feature>
<evidence type="ECO:0000256" key="2">
    <source>
        <dbReference type="ARBA" id="ARBA00022737"/>
    </source>
</evidence>
<gene>
    <name evidence="9" type="ORF">RMAR0315_LOCUS12679</name>
</gene>
<dbReference type="SUPFAM" id="SSF46565">
    <property type="entry name" value="Chaperone J-domain"/>
    <property type="match status" value="1"/>
</dbReference>
<dbReference type="PRINTS" id="PR00625">
    <property type="entry name" value="JDOMAIN"/>
</dbReference>
<dbReference type="PROSITE" id="PS51188">
    <property type="entry name" value="ZF_CR"/>
    <property type="match status" value="1"/>
</dbReference>
<dbReference type="GO" id="GO:0009408">
    <property type="term" value="P:response to heat"/>
    <property type="evidence" value="ECO:0007669"/>
    <property type="project" value="InterPro"/>
</dbReference>
<dbReference type="HAMAP" id="MF_01152">
    <property type="entry name" value="DnaJ"/>
    <property type="match status" value="1"/>
</dbReference>
<accession>A0A7S0BT01</accession>
<dbReference type="Gene3D" id="2.10.230.10">
    <property type="entry name" value="Heat shock protein DnaJ, cysteine-rich domain"/>
    <property type="match status" value="1"/>
</dbReference>
<reference evidence="9" key="1">
    <citation type="submission" date="2021-01" db="EMBL/GenBank/DDBJ databases">
        <authorList>
            <person name="Corre E."/>
            <person name="Pelletier E."/>
            <person name="Niang G."/>
            <person name="Scheremetjew M."/>
            <person name="Finn R."/>
            <person name="Kale V."/>
            <person name="Holt S."/>
            <person name="Cochrane G."/>
            <person name="Meng A."/>
            <person name="Brown T."/>
            <person name="Cohen L."/>
        </authorList>
    </citation>
    <scope>NUCLEOTIDE SEQUENCE</scope>
    <source>
        <strain evidence="9">UTEX LB 2760</strain>
    </source>
</reference>
<dbReference type="InterPro" id="IPR036410">
    <property type="entry name" value="HSP_DnaJ_Cys-rich_dom_sf"/>
</dbReference>
<dbReference type="EMBL" id="HBEK01023100">
    <property type="protein sequence ID" value="CAD8402674.1"/>
    <property type="molecule type" value="Transcribed_RNA"/>
</dbReference>
<dbReference type="PROSITE" id="PS00636">
    <property type="entry name" value="DNAJ_1"/>
    <property type="match status" value="1"/>
</dbReference>
<dbReference type="Pfam" id="PF00226">
    <property type="entry name" value="DnaJ"/>
    <property type="match status" value="1"/>
</dbReference>
<dbReference type="GO" id="GO:0031072">
    <property type="term" value="F:heat shock protein binding"/>
    <property type="evidence" value="ECO:0007669"/>
    <property type="project" value="InterPro"/>
</dbReference>
<dbReference type="FunFam" id="2.10.230.10:FF:000002">
    <property type="entry name" value="Molecular chaperone DnaJ"/>
    <property type="match status" value="1"/>
</dbReference>
<dbReference type="Gene3D" id="1.10.287.110">
    <property type="entry name" value="DnaJ domain"/>
    <property type="match status" value="1"/>
</dbReference>
<dbReference type="PANTHER" id="PTHR43096">
    <property type="entry name" value="DNAJ HOMOLOG 1, MITOCHONDRIAL-RELATED"/>
    <property type="match status" value="1"/>
</dbReference>
<dbReference type="Pfam" id="PF00684">
    <property type="entry name" value="DnaJ_CXXCXGXG"/>
    <property type="match status" value="1"/>
</dbReference>
<keyword evidence="1 6" id="KW-0479">Metal-binding</keyword>
<dbReference type="CDD" id="cd06257">
    <property type="entry name" value="DnaJ"/>
    <property type="match status" value="1"/>
</dbReference>
<evidence type="ECO:0000256" key="5">
    <source>
        <dbReference type="ARBA" id="ARBA00023186"/>
    </source>
</evidence>
<evidence type="ECO:0000256" key="4">
    <source>
        <dbReference type="ARBA" id="ARBA00022833"/>
    </source>
</evidence>
<evidence type="ECO:0000256" key="3">
    <source>
        <dbReference type="ARBA" id="ARBA00022771"/>
    </source>
</evidence>
<evidence type="ECO:0000313" key="9">
    <source>
        <dbReference type="EMBL" id="CAD8402674.1"/>
    </source>
</evidence>
<dbReference type="InterPro" id="IPR001623">
    <property type="entry name" value="DnaJ_domain"/>
</dbReference>
<dbReference type="InterPro" id="IPR008971">
    <property type="entry name" value="HSP40/DnaJ_pept-bd"/>
</dbReference>
<dbReference type="InterPro" id="IPR001305">
    <property type="entry name" value="HSP_DnaJ_Cys-rich_dom"/>
</dbReference>
<dbReference type="InterPro" id="IPR012724">
    <property type="entry name" value="DnaJ"/>
</dbReference>
<dbReference type="CDD" id="cd10719">
    <property type="entry name" value="DnaJ_zf"/>
    <property type="match status" value="1"/>
</dbReference>
<dbReference type="GO" id="GO:0042026">
    <property type="term" value="P:protein refolding"/>
    <property type="evidence" value="ECO:0007669"/>
    <property type="project" value="TreeGrafter"/>
</dbReference>
<feature type="zinc finger region" description="CR-type" evidence="6">
    <location>
        <begin position="187"/>
        <end position="265"/>
    </location>
</feature>
<evidence type="ECO:0008006" key="10">
    <source>
        <dbReference type="Google" id="ProtNLM"/>
    </source>
</evidence>